<dbReference type="EMBL" id="MU004292">
    <property type="protein sequence ID" value="KAF2661729.1"/>
    <property type="molecule type" value="Genomic_DNA"/>
</dbReference>
<accession>A0A6A6TNU8</accession>
<proteinExistence type="predicted"/>
<evidence type="ECO:0000313" key="1">
    <source>
        <dbReference type="EMBL" id="KAF2661729.1"/>
    </source>
</evidence>
<keyword evidence="2" id="KW-1185">Reference proteome</keyword>
<name>A0A6A6TNU8_9PLEO</name>
<organism evidence="1 2">
    <name type="scientific">Lophiostoma macrostomum CBS 122681</name>
    <dbReference type="NCBI Taxonomy" id="1314788"/>
    <lineage>
        <taxon>Eukaryota</taxon>
        <taxon>Fungi</taxon>
        <taxon>Dikarya</taxon>
        <taxon>Ascomycota</taxon>
        <taxon>Pezizomycotina</taxon>
        <taxon>Dothideomycetes</taxon>
        <taxon>Pleosporomycetidae</taxon>
        <taxon>Pleosporales</taxon>
        <taxon>Lophiostomataceae</taxon>
        <taxon>Lophiostoma</taxon>
    </lineage>
</organism>
<protein>
    <submittedName>
        <fullName evidence="1">Uncharacterized protein</fullName>
    </submittedName>
</protein>
<dbReference type="AlphaFoldDB" id="A0A6A6TNU8"/>
<evidence type="ECO:0000313" key="2">
    <source>
        <dbReference type="Proteomes" id="UP000799324"/>
    </source>
</evidence>
<reference evidence="1" key="1">
    <citation type="journal article" date="2020" name="Stud. Mycol.">
        <title>101 Dothideomycetes genomes: a test case for predicting lifestyles and emergence of pathogens.</title>
        <authorList>
            <person name="Haridas S."/>
            <person name="Albert R."/>
            <person name="Binder M."/>
            <person name="Bloem J."/>
            <person name="Labutti K."/>
            <person name="Salamov A."/>
            <person name="Andreopoulos B."/>
            <person name="Baker S."/>
            <person name="Barry K."/>
            <person name="Bills G."/>
            <person name="Bluhm B."/>
            <person name="Cannon C."/>
            <person name="Castanera R."/>
            <person name="Culley D."/>
            <person name="Daum C."/>
            <person name="Ezra D."/>
            <person name="Gonzalez J."/>
            <person name="Henrissat B."/>
            <person name="Kuo A."/>
            <person name="Liang C."/>
            <person name="Lipzen A."/>
            <person name="Lutzoni F."/>
            <person name="Magnuson J."/>
            <person name="Mondo S."/>
            <person name="Nolan M."/>
            <person name="Ohm R."/>
            <person name="Pangilinan J."/>
            <person name="Park H.-J."/>
            <person name="Ramirez L."/>
            <person name="Alfaro M."/>
            <person name="Sun H."/>
            <person name="Tritt A."/>
            <person name="Yoshinaga Y."/>
            <person name="Zwiers L.-H."/>
            <person name="Turgeon B."/>
            <person name="Goodwin S."/>
            <person name="Spatafora J."/>
            <person name="Crous P."/>
            <person name="Grigoriev I."/>
        </authorList>
    </citation>
    <scope>NUCLEOTIDE SEQUENCE</scope>
    <source>
        <strain evidence="1">CBS 122681</strain>
    </source>
</reference>
<gene>
    <name evidence="1" type="ORF">K491DRAFT_384550</name>
</gene>
<sequence length="198" mass="22237">MRDTLSEIHLEVLLRFGDAVWWDSATPGSEPHRLAVIPQPLSSQQFSRPVRTILTVTQGIHHHRIPSRDSERSESKRGSTDMRRWCFSSHDHRACLDSIRRDWGALSGMAKVNKALWPLICFGDPMLDIYALLVGCCLLVTQEREENRMEGSSPDRDEISTPQARPAIPPQFSCFCGAKCSRLSLCSSSPAIVCDSRC</sequence>
<dbReference type="Proteomes" id="UP000799324">
    <property type="component" value="Unassembled WGS sequence"/>
</dbReference>